<keyword evidence="3" id="KW-0547">Nucleotide-binding</keyword>
<dbReference type="PANTHER" id="PTHR43335">
    <property type="entry name" value="ABC TRANSPORTER, ATP-BINDING PROTEIN"/>
    <property type="match status" value="1"/>
</dbReference>
<dbReference type="PANTHER" id="PTHR43335:SF4">
    <property type="entry name" value="ABC TRANSPORTER, ATP-BINDING PROTEIN"/>
    <property type="match status" value="1"/>
</dbReference>
<dbReference type="InterPro" id="IPR027417">
    <property type="entry name" value="P-loop_NTPase"/>
</dbReference>
<evidence type="ECO:0000256" key="1">
    <source>
        <dbReference type="ARBA" id="ARBA00005417"/>
    </source>
</evidence>
<dbReference type="AlphaFoldDB" id="A0A7K3RTV9"/>
<dbReference type="InterPro" id="IPR003439">
    <property type="entry name" value="ABC_transporter-like_ATP-bd"/>
</dbReference>
<feature type="domain" description="ABC transporter" evidence="5">
    <location>
        <begin position="2"/>
        <end position="227"/>
    </location>
</feature>
<comment type="similarity">
    <text evidence="1">Belongs to the ABC transporter superfamily.</text>
</comment>
<dbReference type="Proteomes" id="UP000469670">
    <property type="component" value="Unassembled WGS sequence"/>
</dbReference>
<dbReference type="SUPFAM" id="SSF52540">
    <property type="entry name" value="P-loop containing nucleoside triphosphate hydrolases"/>
    <property type="match status" value="1"/>
</dbReference>
<keyword evidence="4 6" id="KW-0067">ATP-binding</keyword>
<dbReference type="InterPro" id="IPR003593">
    <property type="entry name" value="AAA+_ATPase"/>
</dbReference>
<comment type="caution">
    <text evidence="6">The sequence shown here is derived from an EMBL/GenBank/DDBJ whole genome shotgun (WGS) entry which is preliminary data.</text>
</comment>
<gene>
    <name evidence="6" type="ORF">G3I50_09310</name>
</gene>
<dbReference type="Pfam" id="PF00005">
    <property type="entry name" value="ABC_tran"/>
    <property type="match status" value="1"/>
</dbReference>
<evidence type="ECO:0000313" key="6">
    <source>
        <dbReference type="EMBL" id="NEC18453.1"/>
    </source>
</evidence>
<dbReference type="PROSITE" id="PS50893">
    <property type="entry name" value="ABC_TRANSPORTER_2"/>
    <property type="match status" value="1"/>
</dbReference>
<dbReference type="Gene3D" id="3.40.50.300">
    <property type="entry name" value="P-loop containing nucleotide triphosphate hydrolases"/>
    <property type="match status" value="1"/>
</dbReference>
<evidence type="ECO:0000256" key="3">
    <source>
        <dbReference type="ARBA" id="ARBA00022741"/>
    </source>
</evidence>
<keyword evidence="2" id="KW-0813">Transport</keyword>
<dbReference type="GO" id="GO:0016887">
    <property type="term" value="F:ATP hydrolysis activity"/>
    <property type="evidence" value="ECO:0007669"/>
    <property type="project" value="InterPro"/>
</dbReference>
<proteinExistence type="inferred from homology"/>
<accession>A0A7K3RTV9</accession>
<dbReference type="EMBL" id="JAAGMP010000455">
    <property type="protein sequence ID" value="NEC18453.1"/>
    <property type="molecule type" value="Genomic_DNA"/>
</dbReference>
<dbReference type="SMART" id="SM00382">
    <property type="entry name" value="AAA"/>
    <property type="match status" value="1"/>
</dbReference>
<sequence>MIEVIGVTKKYGGKPVVDDLSFTIRPGIVTGFLGPNGSGKTTTMRMILGLTQPDSGTVLVDGIPFAEHRNPMGALGALIDTEQGHPGRSAFRHLQAVAATAGIGTSRVREVLETVGLTDVADRRIGGFSLGMTQRLGVATALLADPSSLILDEPVNGLDPDGILWMRNLVRTLAAEGRAVLLSSHLMSEMALTAHHAVVIGQGRLIADAAVSSLIHRSTATSQVVSVRTPQDEELGRLVHTAGGRMSHEPDGSHRVDGLALEDLSELIASHGIRVHEFAPLRASLEEAYTELVADSVTFRGRDVSALHPDTPDPARQMPSMK</sequence>
<dbReference type="GO" id="GO:0005524">
    <property type="term" value="F:ATP binding"/>
    <property type="evidence" value="ECO:0007669"/>
    <property type="project" value="UniProtKB-KW"/>
</dbReference>
<organism evidence="6 7">
    <name type="scientific">Streptomyces parvus</name>
    <dbReference type="NCBI Taxonomy" id="66428"/>
    <lineage>
        <taxon>Bacteria</taxon>
        <taxon>Bacillati</taxon>
        <taxon>Actinomycetota</taxon>
        <taxon>Actinomycetes</taxon>
        <taxon>Kitasatosporales</taxon>
        <taxon>Streptomycetaceae</taxon>
        <taxon>Streptomyces</taxon>
    </lineage>
</organism>
<protein>
    <submittedName>
        <fullName evidence="6">ATP-binding cassette domain-containing protein</fullName>
    </submittedName>
</protein>
<evidence type="ECO:0000259" key="5">
    <source>
        <dbReference type="PROSITE" id="PS50893"/>
    </source>
</evidence>
<dbReference type="RefSeq" id="WP_164201272.1">
    <property type="nucleotide sequence ID" value="NZ_JAAGMP010000455.1"/>
</dbReference>
<name>A0A7K3RTV9_9ACTN</name>
<evidence type="ECO:0000256" key="4">
    <source>
        <dbReference type="ARBA" id="ARBA00022840"/>
    </source>
</evidence>
<evidence type="ECO:0000256" key="2">
    <source>
        <dbReference type="ARBA" id="ARBA00022448"/>
    </source>
</evidence>
<evidence type="ECO:0000313" key="7">
    <source>
        <dbReference type="Proteomes" id="UP000469670"/>
    </source>
</evidence>
<reference evidence="6 7" key="1">
    <citation type="submission" date="2020-01" db="EMBL/GenBank/DDBJ databases">
        <title>Insect and environment-associated Actinomycetes.</title>
        <authorList>
            <person name="Currrie C."/>
            <person name="Chevrette M."/>
            <person name="Carlson C."/>
            <person name="Stubbendieck R."/>
            <person name="Wendt-Pienkowski E."/>
        </authorList>
    </citation>
    <scope>NUCLEOTIDE SEQUENCE [LARGE SCALE GENOMIC DNA]</scope>
    <source>
        <strain evidence="6 7">SID7590</strain>
    </source>
</reference>